<dbReference type="InterPro" id="IPR045864">
    <property type="entry name" value="aa-tRNA-synth_II/BPL/LPL"/>
</dbReference>
<dbReference type="Pfam" id="PF18553">
    <property type="entry name" value="PheRS_DBD3"/>
    <property type="match status" value="1"/>
</dbReference>
<dbReference type="EMBL" id="JP286186">
    <property type="protein sequence ID" value="AEQ16592.1"/>
    <property type="molecule type" value="mRNA"/>
</dbReference>
<organism evidence="3">
    <name type="scientific">Pipa carvalhoi</name>
    <name type="common">Carvalho's Surinam toad</name>
    <dbReference type="NCBI Taxonomy" id="191480"/>
    <lineage>
        <taxon>Eukaryota</taxon>
        <taxon>Metazoa</taxon>
        <taxon>Chordata</taxon>
        <taxon>Craniata</taxon>
        <taxon>Vertebrata</taxon>
        <taxon>Euteleostomi</taxon>
        <taxon>Amphibia</taxon>
        <taxon>Batrachia</taxon>
        <taxon>Anura</taxon>
        <taxon>Pipoidea</taxon>
        <taxon>Pipidae</taxon>
        <taxon>Pipinae</taxon>
        <taxon>Pipa</taxon>
    </lineage>
</organism>
<accession>G5DYH2</accession>
<dbReference type="GO" id="GO:0000049">
    <property type="term" value="F:tRNA binding"/>
    <property type="evidence" value="ECO:0007669"/>
    <property type="project" value="InterPro"/>
</dbReference>
<protein>
    <submittedName>
        <fullName evidence="3">Putative phenylalanyl-trna synthetase alpha chain a</fullName>
    </submittedName>
</protein>
<feature type="non-terminal residue" evidence="3">
    <location>
        <position position="119"/>
    </location>
</feature>
<dbReference type="GO" id="GO:0006412">
    <property type="term" value="P:translation"/>
    <property type="evidence" value="ECO:0007669"/>
    <property type="project" value="UniProtKB-KW"/>
</dbReference>
<dbReference type="GO" id="GO:0004812">
    <property type="term" value="F:aminoacyl-tRNA ligase activity"/>
    <property type="evidence" value="ECO:0007669"/>
    <property type="project" value="UniProtKB-KW"/>
</dbReference>
<dbReference type="SUPFAM" id="SSF55681">
    <property type="entry name" value="Class II aaRS and biotin synthetases"/>
    <property type="match status" value="1"/>
</dbReference>
<keyword evidence="3" id="KW-0030">Aminoacyl-tRNA synthetase</keyword>
<feature type="domain" description="PheRS DNA binding" evidence="2">
    <location>
        <begin position="22"/>
        <end position="63"/>
    </location>
</feature>
<proteinExistence type="evidence at transcript level"/>
<keyword evidence="3" id="KW-0436">Ligase</keyword>
<evidence type="ECO:0000313" key="3">
    <source>
        <dbReference type="EMBL" id="AEQ16592.1"/>
    </source>
</evidence>
<evidence type="ECO:0000256" key="1">
    <source>
        <dbReference type="SAM" id="MobiDB-lite"/>
    </source>
</evidence>
<sequence>ELRSSKKWELSAEGDEISREGSHEARVFYSLPKEGLVQAELMNSLAKVGFSKAMSNWIRLDKSALLPMGLPEDVSVLGWGLSLERPTMIRYGIKNIRELVGHRVNLQMVYDGPICRLDA</sequence>
<feature type="region of interest" description="Disordered" evidence="1">
    <location>
        <begin position="1"/>
        <end position="21"/>
    </location>
</feature>
<dbReference type="InterPro" id="IPR040725">
    <property type="entry name" value="PheRS_DBD3"/>
</dbReference>
<dbReference type="AlphaFoldDB" id="G5DYH2"/>
<dbReference type="GO" id="GO:0005524">
    <property type="term" value="F:ATP binding"/>
    <property type="evidence" value="ECO:0007669"/>
    <property type="project" value="UniProtKB-KW"/>
</dbReference>
<feature type="non-terminal residue" evidence="3">
    <location>
        <position position="1"/>
    </location>
</feature>
<dbReference type="Gene3D" id="3.30.930.10">
    <property type="entry name" value="Bira Bifunctional Protein, Domain 2"/>
    <property type="match status" value="1"/>
</dbReference>
<reference evidence="3" key="1">
    <citation type="submission" date="2011-09" db="EMBL/GenBank/DDBJ databases">
        <title>The odds of duplicate gene persistence after polyploidization.</title>
        <authorList>
            <person name="Chain F.J.J."/>
            <person name="Evans B.J."/>
            <person name="Dushoff J."/>
        </authorList>
    </citation>
    <scope>NUCLEOTIDE SEQUENCE</scope>
    <source>
        <tissue evidence="3">Liver</tissue>
    </source>
</reference>
<evidence type="ECO:0000259" key="2">
    <source>
        <dbReference type="Pfam" id="PF18553"/>
    </source>
</evidence>
<dbReference type="GO" id="GO:0043039">
    <property type="term" value="P:tRNA aminoacylation"/>
    <property type="evidence" value="ECO:0007669"/>
    <property type="project" value="InterPro"/>
</dbReference>
<name>G5DYH2_9PIPI</name>